<protein>
    <submittedName>
        <fullName evidence="1">Uncharacterized protein</fullName>
    </submittedName>
</protein>
<accession>A0A5P8W095</accession>
<dbReference type="Proteomes" id="UP000326678">
    <property type="component" value="Chromosome Gxm1"/>
</dbReference>
<dbReference type="AlphaFoldDB" id="A0A5P8W095"/>
<dbReference type="EMBL" id="CP045226">
    <property type="protein sequence ID" value="QFS46107.1"/>
    <property type="molecule type" value="Genomic_DNA"/>
</dbReference>
<dbReference type="KEGG" id="nsh:GXM_03587"/>
<keyword evidence="2" id="KW-1185">Reference proteome</keyword>
<organism evidence="1 2">
    <name type="scientific">Nostoc sphaeroides CCNUC1</name>
    <dbReference type="NCBI Taxonomy" id="2653204"/>
    <lineage>
        <taxon>Bacteria</taxon>
        <taxon>Bacillati</taxon>
        <taxon>Cyanobacteriota</taxon>
        <taxon>Cyanophyceae</taxon>
        <taxon>Nostocales</taxon>
        <taxon>Nostocaceae</taxon>
        <taxon>Nostoc</taxon>
    </lineage>
</organism>
<reference evidence="1 2" key="1">
    <citation type="submission" date="2019-10" db="EMBL/GenBank/DDBJ databases">
        <title>Genomic and transcriptomic insights into the perfect genentic adaptation of a filamentous nitrogen-fixing cyanobacterium to rice fields.</title>
        <authorList>
            <person name="Chen Z."/>
        </authorList>
    </citation>
    <scope>NUCLEOTIDE SEQUENCE [LARGE SCALE GENOMIC DNA]</scope>
    <source>
        <strain evidence="1">CCNUC1</strain>
    </source>
</reference>
<sequence>MRNGIASYWKFQPEGAFEVFDTTIPSRLPNYQMLTVIFLLGTCTERSRSIGH</sequence>
<proteinExistence type="predicted"/>
<name>A0A5P8W095_9NOSO</name>
<evidence type="ECO:0000313" key="1">
    <source>
        <dbReference type="EMBL" id="QFS46107.1"/>
    </source>
</evidence>
<gene>
    <name evidence="1" type="ORF">GXM_03587</name>
</gene>
<evidence type="ECO:0000313" key="2">
    <source>
        <dbReference type="Proteomes" id="UP000326678"/>
    </source>
</evidence>